<dbReference type="AlphaFoldDB" id="A0ABD5RKK8"/>
<gene>
    <name evidence="4" type="primary">ddh</name>
    <name evidence="4" type="ORF">ACFPYI_05805</name>
</gene>
<reference evidence="4 5" key="1">
    <citation type="journal article" date="2019" name="Int. J. Syst. Evol. Microbiol.">
        <title>The Global Catalogue of Microorganisms (GCM) 10K type strain sequencing project: providing services to taxonomists for standard genome sequencing and annotation.</title>
        <authorList>
            <consortium name="The Broad Institute Genomics Platform"/>
            <consortium name="The Broad Institute Genome Sequencing Center for Infectious Disease"/>
            <person name="Wu L."/>
            <person name="Ma J."/>
        </authorList>
    </citation>
    <scope>NUCLEOTIDE SEQUENCE [LARGE SCALE GENOMIC DNA]</scope>
    <source>
        <strain evidence="4 5">CGMCC 1.12543</strain>
    </source>
</reference>
<dbReference type="InterPro" id="IPR006140">
    <property type="entry name" value="D-isomer_DH_NAD-bd"/>
</dbReference>
<dbReference type="EC" id="1.1.1.-" evidence="4"/>
<dbReference type="InterPro" id="IPR036291">
    <property type="entry name" value="NAD(P)-bd_dom_sf"/>
</dbReference>
<dbReference type="Proteomes" id="UP001596099">
    <property type="component" value="Unassembled WGS sequence"/>
</dbReference>
<evidence type="ECO:0000256" key="2">
    <source>
        <dbReference type="ARBA" id="ARBA00023027"/>
    </source>
</evidence>
<keyword evidence="5" id="KW-1185">Reference proteome</keyword>
<accession>A0ABD5RKK8</accession>
<dbReference type="PANTHER" id="PTHR43333:SF1">
    <property type="entry name" value="D-ISOMER SPECIFIC 2-HYDROXYACID DEHYDROGENASE NAD-BINDING DOMAIN-CONTAINING PROTEIN"/>
    <property type="match status" value="1"/>
</dbReference>
<evidence type="ECO:0000313" key="5">
    <source>
        <dbReference type="Proteomes" id="UP001596099"/>
    </source>
</evidence>
<name>A0ABD5RKK8_9EURY</name>
<dbReference type="SUPFAM" id="SSF51735">
    <property type="entry name" value="NAD(P)-binding Rossmann-fold domains"/>
    <property type="match status" value="1"/>
</dbReference>
<dbReference type="Gene3D" id="3.40.50.720">
    <property type="entry name" value="NAD(P)-binding Rossmann-like Domain"/>
    <property type="match status" value="2"/>
</dbReference>
<proteinExistence type="predicted"/>
<evidence type="ECO:0000259" key="3">
    <source>
        <dbReference type="Pfam" id="PF02826"/>
    </source>
</evidence>
<evidence type="ECO:0000313" key="4">
    <source>
        <dbReference type="EMBL" id="MFC5970843.1"/>
    </source>
</evidence>
<keyword evidence="1 4" id="KW-0560">Oxidoreductase</keyword>
<protein>
    <submittedName>
        <fullName evidence="4">D-2-hydroxyacid dehydrogenase</fullName>
        <ecNumber evidence="4">1.1.1.-</ecNumber>
    </submittedName>
</protein>
<sequence length="302" mass="32564">MRILVHDSVTPVFDPDLLVDYLRSEGLDATTDRPPAACDGCVAFDHDDALLDAPWVHAITAGYDNYPAERYREAGVAFTNSTGIHGTSVGESVAGHCLTFARRLHRYRDRQHDRRWERDPYDAAFTLDGERACVVGLGTLGRGVAARLDALGMTIVGVRQTPAGVVGVEEVFTPDALHEAVTDARFVVLTVPLTEATTGLVDAEVLAAMREDAYLVNVARGEVVDQDALVAALEEGTVAGAALDALDPEPLPEDSPLWGFPEVLVTPHCAAMTNDYHEAVGDLVVANARRLDREESPVNRVV</sequence>
<feature type="domain" description="D-isomer specific 2-hydroxyacid dehydrogenase NAD-binding" evidence="3">
    <location>
        <begin position="95"/>
        <end position="270"/>
    </location>
</feature>
<organism evidence="4 5">
    <name type="scientific">Halomarina salina</name>
    <dbReference type="NCBI Taxonomy" id="1872699"/>
    <lineage>
        <taxon>Archaea</taxon>
        <taxon>Methanobacteriati</taxon>
        <taxon>Methanobacteriota</taxon>
        <taxon>Stenosarchaea group</taxon>
        <taxon>Halobacteria</taxon>
        <taxon>Halobacteriales</taxon>
        <taxon>Natronomonadaceae</taxon>
        <taxon>Halomarina</taxon>
    </lineage>
</organism>
<dbReference type="NCBIfam" id="NF041369">
    <property type="entry name" value="Dhydh_Halo"/>
    <property type="match status" value="1"/>
</dbReference>
<dbReference type="Pfam" id="PF02826">
    <property type="entry name" value="2-Hacid_dh_C"/>
    <property type="match status" value="1"/>
</dbReference>
<dbReference type="GO" id="GO:0016491">
    <property type="term" value="F:oxidoreductase activity"/>
    <property type="evidence" value="ECO:0007669"/>
    <property type="project" value="UniProtKB-KW"/>
</dbReference>
<comment type="caution">
    <text evidence="4">The sequence shown here is derived from an EMBL/GenBank/DDBJ whole genome shotgun (WGS) entry which is preliminary data.</text>
</comment>
<dbReference type="PROSITE" id="PS00671">
    <property type="entry name" value="D_2_HYDROXYACID_DH_3"/>
    <property type="match status" value="1"/>
</dbReference>
<keyword evidence="2" id="KW-0520">NAD</keyword>
<dbReference type="InterPro" id="IPR054891">
    <property type="entry name" value="Dhydh_Halo"/>
</dbReference>
<dbReference type="RefSeq" id="WP_247413763.1">
    <property type="nucleotide sequence ID" value="NZ_JALLGW010000001.1"/>
</dbReference>
<dbReference type="InterPro" id="IPR029753">
    <property type="entry name" value="D-isomer_DH_CS"/>
</dbReference>
<evidence type="ECO:0000256" key="1">
    <source>
        <dbReference type="ARBA" id="ARBA00023002"/>
    </source>
</evidence>
<dbReference type="PANTHER" id="PTHR43333">
    <property type="entry name" value="2-HACID_DH_C DOMAIN-CONTAINING PROTEIN"/>
    <property type="match status" value="1"/>
</dbReference>
<dbReference type="CDD" id="cd05300">
    <property type="entry name" value="2-Hacid_dh_1"/>
    <property type="match status" value="1"/>
</dbReference>
<dbReference type="FunFam" id="3.40.50.720:FF:000363">
    <property type="entry name" value="D-isomer specific 2-hydroxyacid dehydrogenase"/>
    <property type="match status" value="1"/>
</dbReference>
<dbReference type="SUPFAM" id="SSF52283">
    <property type="entry name" value="Formate/glycerate dehydrogenase catalytic domain-like"/>
    <property type="match status" value="1"/>
</dbReference>
<dbReference type="EMBL" id="JBHSQH010000001">
    <property type="protein sequence ID" value="MFC5970843.1"/>
    <property type="molecule type" value="Genomic_DNA"/>
</dbReference>